<keyword evidence="2" id="KW-0489">Methyltransferase</keyword>
<accession>A0A285UQV5</accession>
<evidence type="ECO:0000313" key="2">
    <source>
        <dbReference type="EMBL" id="SOC44212.1"/>
    </source>
</evidence>
<dbReference type="GO" id="GO:0032259">
    <property type="term" value="P:methylation"/>
    <property type="evidence" value="ECO:0007669"/>
    <property type="project" value="UniProtKB-KW"/>
</dbReference>
<organism evidence="2 3">
    <name type="scientific">Rhizobium subbaraonis</name>
    <dbReference type="NCBI Taxonomy" id="908946"/>
    <lineage>
        <taxon>Bacteria</taxon>
        <taxon>Pseudomonadati</taxon>
        <taxon>Pseudomonadota</taxon>
        <taxon>Alphaproteobacteria</taxon>
        <taxon>Hyphomicrobiales</taxon>
        <taxon>Rhizobiaceae</taxon>
        <taxon>Rhizobium/Agrobacterium group</taxon>
        <taxon>Rhizobium</taxon>
    </lineage>
</organism>
<protein>
    <submittedName>
        <fullName evidence="2">23S rRNA (Cytosine1962-C5)-methyltransferase</fullName>
    </submittedName>
</protein>
<dbReference type="Proteomes" id="UP000219167">
    <property type="component" value="Unassembled WGS sequence"/>
</dbReference>
<dbReference type="Pfam" id="PF03602">
    <property type="entry name" value="Cons_hypoth95"/>
    <property type="match status" value="1"/>
</dbReference>
<gene>
    <name evidence="2" type="ORF">SAMN05892877_112110</name>
</gene>
<dbReference type="InterPro" id="IPR013780">
    <property type="entry name" value="Glyco_hydro_b"/>
</dbReference>
<dbReference type="Gene3D" id="2.60.40.1180">
    <property type="entry name" value="Golgi alpha-mannosidase II"/>
    <property type="match status" value="1"/>
</dbReference>
<feature type="region of interest" description="Disordered" evidence="1">
    <location>
        <begin position="18"/>
        <end position="125"/>
    </location>
</feature>
<sequence length="441" mass="48667">MLFGLAFVRIFVRFLEIKKPDRDVKDKNRRQKKGPAATGPARPGERSRASAPRTGQSREGQSREGQSPKGQAPKDPKGQSFKGQSRSEPKAGATHAGASRSSGPASKAAVSREMQPRPVKVEPQPAEPLRKIAAHTGEKPAERVPVILETAGTNDYRLIDSGTGEKLEQYGPYRIVRPEAQALWPRSLPAQVWDNADAVFTGDTDEDGMGRWRFPGAALGETWPMRLLDTDFHGRFTAFRHVGVFPEQLAHWSWMKARIEAAGRPLKVLNLFGYTGVASLVAARAGAEVTHVDASKKAIGWARENQALGRAEKLPIRWICEDAMKFILREERRGSRYDIILADPPKFGRGPNGEVWQLFEGLPLMLDICREILAPKESALVLTAYSIRASFYSIHELVRETMRGRGGLVESGELVIREGGLDGSVRGRALSTSLFSRWTSA</sequence>
<dbReference type="PANTHER" id="PTHR43042">
    <property type="entry name" value="SAM-DEPENDENT METHYLTRANSFERASE"/>
    <property type="match status" value="1"/>
</dbReference>
<dbReference type="EMBL" id="OBQD01000012">
    <property type="protein sequence ID" value="SOC44212.1"/>
    <property type="molecule type" value="Genomic_DNA"/>
</dbReference>
<keyword evidence="2" id="KW-0808">Transferase</keyword>
<dbReference type="InterPro" id="IPR029063">
    <property type="entry name" value="SAM-dependent_MTases_sf"/>
</dbReference>
<proteinExistence type="predicted"/>
<dbReference type="GO" id="GO:0008168">
    <property type="term" value="F:methyltransferase activity"/>
    <property type="evidence" value="ECO:0007669"/>
    <property type="project" value="UniProtKB-KW"/>
</dbReference>
<keyword evidence="3" id="KW-1185">Reference proteome</keyword>
<feature type="compositionally biased region" description="Polar residues" evidence="1">
    <location>
        <begin position="53"/>
        <end position="69"/>
    </location>
</feature>
<dbReference type="Gene3D" id="3.40.50.150">
    <property type="entry name" value="Vaccinia Virus protein VP39"/>
    <property type="match status" value="1"/>
</dbReference>
<dbReference type="AlphaFoldDB" id="A0A285UQV5"/>
<evidence type="ECO:0000256" key="1">
    <source>
        <dbReference type="SAM" id="MobiDB-lite"/>
    </source>
</evidence>
<reference evidence="2 3" key="1">
    <citation type="submission" date="2017-08" db="EMBL/GenBank/DDBJ databases">
        <authorList>
            <person name="de Groot N.N."/>
        </authorList>
    </citation>
    <scope>NUCLEOTIDE SEQUENCE [LARGE SCALE GENOMIC DNA]</scope>
    <source>
        <strain evidence="2 3">JC85</strain>
    </source>
</reference>
<dbReference type="PANTHER" id="PTHR43042:SF2">
    <property type="entry name" value="SAM-DEPENDENT METHYLTRANSFERASE"/>
    <property type="match status" value="1"/>
</dbReference>
<dbReference type="SUPFAM" id="SSF53335">
    <property type="entry name" value="S-adenosyl-L-methionine-dependent methyltransferases"/>
    <property type="match status" value="1"/>
</dbReference>
<evidence type="ECO:0000313" key="3">
    <source>
        <dbReference type="Proteomes" id="UP000219167"/>
    </source>
</evidence>
<name>A0A285UQV5_9HYPH</name>
<dbReference type="CDD" id="cd02440">
    <property type="entry name" value="AdoMet_MTases"/>
    <property type="match status" value="1"/>
</dbReference>